<evidence type="ECO:0000256" key="3">
    <source>
        <dbReference type="ARBA" id="ARBA00022989"/>
    </source>
</evidence>
<dbReference type="AlphaFoldDB" id="A0A8H6DYD5"/>
<gene>
    <name evidence="9" type="ORF">GGP41_001011</name>
</gene>
<comment type="subcellular location">
    <subcellularLocation>
        <location evidence="1">Membrane</location>
        <topology evidence="1">Multi-pass membrane protein</topology>
    </subcellularLocation>
</comment>
<feature type="domain" description="Rhodopsin" evidence="8">
    <location>
        <begin position="77"/>
        <end position="226"/>
    </location>
</feature>
<feature type="region of interest" description="Disordered" evidence="6">
    <location>
        <begin position="240"/>
        <end position="263"/>
    </location>
</feature>
<dbReference type="PANTHER" id="PTHR33048:SF151">
    <property type="entry name" value="INTEGRAL MEMBRANE PROTEIN"/>
    <property type="match status" value="1"/>
</dbReference>
<protein>
    <recommendedName>
        <fullName evidence="8">Rhodopsin domain-containing protein</fullName>
    </recommendedName>
</protein>
<comment type="similarity">
    <text evidence="5">Belongs to the SAT4 family.</text>
</comment>
<feature type="transmembrane region" description="Helical" evidence="7">
    <location>
        <begin position="200"/>
        <end position="223"/>
    </location>
</feature>
<evidence type="ECO:0000256" key="4">
    <source>
        <dbReference type="ARBA" id="ARBA00023136"/>
    </source>
</evidence>
<organism evidence="9 10">
    <name type="scientific">Cochliobolus sativus</name>
    <name type="common">Common root rot and spot blotch fungus</name>
    <name type="synonym">Bipolaris sorokiniana</name>
    <dbReference type="NCBI Taxonomy" id="45130"/>
    <lineage>
        <taxon>Eukaryota</taxon>
        <taxon>Fungi</taxon>
        <taxon>Dikarya</taxon>
        <taxon>Ascomycota</taxon>
        <taxon>Pezizomycotina</taxon>
        <taxon>Dothideomycetes</taxon>
        <taxon>Pleosporomycetidae</taxon>
        <taxon>Pleosporales</taxon>
        <taxon>Pleosporineae</taxon>
        <taxon>Pleosporaceae</taxon>
        <taxon>Bipolaris</taxon>
    </lineage>
</organism>
<evidence type="ECO:0000256" key="1">
    <source>
        <dbReference type="ARBA" id="ARBA00004141"/>
    </source>
</evidence>
<evidence type="ECO:0000313" key="10">
    <source>
        <dbReference type="Proteomes" id="UP000624244"/>
    </source>
</evidence>
<keyword evidence="4 7" id="KW-0472">Membrane</keyword>
<name>A0A8H6DYD5_COCSA</name>
<comment type="caution">
    <text evidence="9">The sequence shown here is derived from an EMBL/GenBank/DDBJ whole genome shotgun (WGS) entry which is preliminary data.</text>
</comment>
<evidence type="ECO:0000256" key="5">
    <source>
        <dbReference type="ARBA" id="ARBA00038359"/>
    </source>
</evidence>
<accession>A0A8H6DYD5</accession>
<dbReference type="InterPro" id="IPR052337">
    <property type="entry name" value="SAT4-like"/>
</dbReference>
<evidence type="ECO:0000256" key="2">
    <source>
        <dbReference type="ARBA" id="ARBA00022692"/>
    </source>
</evidence>
<feature type="transmembrane region" description="Helical" evidence="7">
    <location>
        <begin position="55"/>
        <end position="73"/>
    </location>
</feature>
<dbReference type="InterPro" id="IPR049326">
    <property type="entry name" value="Rhodopsin_dom_fungi"/>
</dbReference>
<dbReference type="Proteomes" id="UP000624244">
    <property type="component" value="Unassembled WGS sequence"/>
</dbReference>
<evidence type="ECO:0000256" key="6">
    <source>
        <dbReference type="SAM" id="MobiDB-lite"/>
    </source>
</evidence>
<evidence type="ECO:0000313" key="9">
    <source>
        <dbReference type="EMBL" id="KAF5852273.1"/>
    </source>
</evidence>
<dbReference type="Pfam" id="PF20684">
    <property type="entry name" value="Fung_rhodopsin"/>
    <property type="match status" value="1"/>
</dbReference>
<dbReference type="PANTHER" id="PTHR33048">
    <property type="entry name" value="PTH11-LIKE INTEGRAL MEMBRANE PROTEIN (AFU_ORTHOLOGUE AFUA_5G11245)"/>
    <property type="match status" value="1"/>
</dbReference>
<keyword evidence="3 7" id="KW-1133">Transmembrane helix</keyword>
<evidence type="ECO:0000259" key="8">
    <source>
        <dbReference type="Pfam" id="PF20684"/>
    </source>
</evidence>
<evidence type="ECO:0000256" key="7">
    <source>
        <dbReference type="SAM" id="Phobius"/>
    </source>
</evidence>
<proteinExistence type="inferred from homology"/>
<dbReference type="EMBL" id="WNKQ01000004">
    <property type="protein sequence ID" value="KAF5852273.1"/>
    <property type="molecule type" value="Genomic_DNA"/>
</dbReference>
<feature type="region of interest" description="Disordered" evidence="6">
    <location>
        <begin position="301"/>
        <end position="334"/>
    </location>
</feature>
<dbReference type="GO" id="GO:0016020">
    <property type="term" value="C:membrane"/>
    <property type="evidence" value="ECO:0007669"/>
    <property type="project" value="UniProtKB-SubCell"/>
</dbReference>
<keyword evidence="2 7" id="KW-0812">Transmembrane</keyword>
<feature type="transmembrane region" description="Helical" evidence="7">
    <location>
        <begin position="25"/>
        <end position="43"/>
    </location>
</feature>
<feature type="compositionally biased region" description="Polar residues" evidence="6">
    <location>
        <begin position="240"/>
        <end position="257"/>
    </location>
</feature>
<reference evidence="9" key="1">
    <citation type="submission" date="2019-11" db="EMBL/GenBank/DDBJ databases">
        <title>Bipolaris sorokiniana Genome sequencing.</title>
        <authorList>
            <person name="Wang H."/>
        </authorList>
    </citation>
    <scope>NUCLEOTIDE SEQUENCE</scope>
</reference>
<feature type="transmembrane region" description="Helical" evidence="7">
    <location>
        <begin position="171"/>
        <end position="188"/>
    </location>
</feature>
<sequence length="384" mass="42062">MIQHPLHSTPNQPGKSDPGPELRNTTIALLVLASIFVALRFAARLKRGLTYGADDWMIMFSLFVCFVTGGLSYAIAFEFVYCTGVGLVKLSLLLMYMHIFPTKNFPTGAYILGFCNPIKKAWLGSTINGTCIELKASFIGNAVPNISTDIAILCVPVTQVLKLQTSNTQRASVIFIVLFASAYRFATIMQFDIADTTGTLAMACTWCVVGVASGIISACLPTLHPFMLIISSQFSNIRNQSDKGSATERQSSKTQLVTIGGTGSKRNQDFERLKDDYEVHCDFVATYTHGSRDDALLSRHKSPLAAQSARKPAQQRAENELNNQLSTGPEGEQWARTTGAPYMMYKMGNSDGPASGAEGEVQLKQWIYTPTRLSELTVFVYDIT</sequence>